<evidence type="ECO:0000313" key="2">
    <source>
        <dbReference type="EMBL" id="QEH34173.1"/>
    </source>
</evidence>
<proteinExistence type="predicted"/>
<feature type="transmembrane region" description="Helical" evidence="1">
    <location>
        <begin position="127"/>
        <end position="143"/>
    </location>
</feature>
<evidence type="ECO:0000256" key="1">
    <source>
        <dbReference type="SAM" id="Phobius"/>
    </source>
</evidence>
<keyword evidence="1" id="KW-0472">Membrane</keyword>
<dbReference type="Proteomes" id="UP000324233">
    <property type="component" value="Chromosome"/>
</dbReference>
<feature type="transmembrane region" description="Helical" evidence="1">
    <location>
        <begin position="150"/>
        <end position="165"/>
    </location>
</feature>
<feature type="transmembrane region" description="Helical" evidence="1">
    <location>
        <begin position="291"/>
        <end position="310"/>
    </location>
</feature>
<feature type="transmembrane region" description="Helical" evidence="1">
    <location>
        <begin position="322"/>
        <end position="341"/>
    </location>
</feature>
<protein>
    <recommendedName>
        <fullName evidence="4">Glycosyltransferase RgtA/B/C/D-like domain-containing protein</fullName>
    </recommendedName>
</protein>
<feature type="transmembrane region" description="Helical" evidence="1">
    <location>
        <begin position="255"/>
        <end position="279"/>
    </location>
</feature>
<sequence length="565" mass="60903">MWLCHLVAAFAFVARFGPDVPLWDDYAVIPQLCGERPVTLEWLWSQHSEHRIPLGRLILLASFRAAGGSPRPVMFLMAGLLGLLAALLIVAARRARGGSSYHDAMLPIVLLILGHHANLLWAIQIVYVLPVFLLGAMLALVAGSRTAPHLASMVVAAVYLTMLPLCNAGGLAFVPAMAAWFWATAAGLIVVDGRAARPRAAILALLPIPALVLTALYFRGYAAPPHHAAPGGPAAAARTTAQFLGMGLGDPGASLWPWSGILVVAMLAGSVATLALAWLKQLGERARVEGLLCVLGAVASLAIGSGWGRSGEDVSAGLQSRYTTLAVPAILASYVAFSVYGSRVTRRLIPAIMGTIAAILIWPNVQEGLKAGRRAGEQSAAFDRDLAAGTPTFRLVRRYSPFLHPSQEDLRTSLESLKRAGIGKFRMLRPDPPLSEQPVALTPADVRLARWDGRTIEATGPDPWVRFDLPAPVPACGVRIRYDHQNAAGAPARFRLAWRRPGQDDFPDDQQYGNWNLPSGRDLEVTVWIDDVVSQLRLQPDNRPCRFTIREMTLLTPPSNRGEAP</sequence>
<dbReference type="EMBL" id="CP042997">
    <property type="protein sequence ID" value="QEH34173.1"/>
    <property type="molecule type" value="Genomic_DNA"/>
</dbReference>
<reference evidence="2 3" key="1">
    <citation type="submission" date="2019-08" db="EMBL/GenBank/DDBJ databases">
        <title>Deep-cultivation of Planctomycetes and their phenomic and genomic characterization uncovers novel biology.</title>
        <authorList>
            <person name="Wiegand S."/>
            <person name="Jogler M."/>
            <person name="Boedeker C."/>
            <person name="Pinto D."/>
            <person name="Vollmers J."/>
            <person name="Rivas-Marin E."/>
            <person name="Kohn T."/>
            <person name="Peeters S.H."/>
            <person name="Heuer A."/>
            <person name="Rast P."/>
            <person name="Oberbeckmann S."/>
            <person name="Bunk B."/>
            <person name="Jeske O."/>
            <person name="Meyerdierks A."/>
            <person name="Storesund J.E."/>
            <person name="Kallscheuer N."/>
            <person name="Luecker S."/>
            <person name="Lage O.M."/>
            <person name="Pohl T."/>
            <person name="Merkel B.J."/>
            <person name="Hornburger P."/>
            <person name="Mueller R.-W."/>
            <person name="Bruemmer F."/>
            <person name="Labrenz M."/>
            <person name="Spormann A.M."/>
            <person name="Op den Camp H."/>
            <person name="Overmann J."/>
            <person name="Amann R."/>
            <person name="Jetten M.S.M."/>
            <person name="Mascher T."/>
            <person name="Medema M.H."/>
            <person name="Devos D.P."/>
            <person name="Kaster A.-K."/>
            <person name="Ovreas L."/>
            <person name="Rohde M."/>
            <person name="Galperin M.Y."/>
            <person name="Jogler C."/>
        </authorList>
    </citation>
    <scope>NUCLEOTIDE SEQUENCE [LARGE SCALE GENOMIC DNA]</scope>
    <source>
        <strain evidence="2 3">OJF2</strain>
    </source>
</reference>
<dbReference type="RefSeq" id="WP_148594134.1">
    <property type="nucleotide sequence ID" value="NZ_CP042997.1"/>
</dbReference>
<evidence type="ECO:0008006" key="4">
    <source>
        <dbReference type="Google" id="ProtNLM"/>
    </source>
</evidence>
<feature type="transmembrane region" description="Helical" evidence="1">
    <location>
        <begin position="348"/>
        <end position="365"/>
    </location>
</feature>
<dbReference type="KEGG" id="agv:OJF2_27080"/>
<dbReference type="AlphaFoldDB" id="A0A5B9W0V6"/>
<feature type="transmembrane region" description="Helical" evidence="1">
    <location>
        <begin position="171"/>
        <end position="191"/>
    </location>
</feature>
<evidence type="ECO:0000313" key="3">
    <source>
        <dbReference type="Proteomes" id="UP000324233"/>
    </source>
</evidence>
<feature type="transmembrane region" description="Helical" evidence="1">
    <location>
        <begin position="200"/>
        <end position="218"/>
    </location>
</feature>
<name>A0A5B9W0V6_9BACT</name>
<keyword evidence="1" id="KW-1133">Transmembrane helix</keyword>
<keyword evidence="3" id="KW-1185">Reference proteome</keyword>
<gene>
    <name evidence="2" type="ORF">OJF2_27080</name>
</gene>
<feature type="transmembrane region" description="Helical" evidence="1">
    <location>
        <begin position="73"/>
        <end position="92"/>
    </location>
</feature>
<organism evidence="2 3">
    <name type="scientific">Aquisphaera giovannonii</name>
    <dbReference type="NCBI Taxonomy" id="406548"/>
    <lineage>
        <taxon>Bacteria</taxon>
        <taxon>Pseudomonadati</taxon>
        <taxon>Planctomycetota</taxon>
        <taxon>Planctomycetia</taxon>
        <taxon>Isosphaerales</taxon>
        <taxon>Isosphaeraceae</taxon>
        <taxon>Aquisphaera</taxon>
    </lineage>
</organism>
<accession>A0A5B9W0V6</accession>
<keyword evidence="1" id="KW-0812">Transmembrane</keyword>
<dbReference type="OrthoDB" id="243826at2"/>